<keyword evidence="2" id="KW-0472">Membrane</keyword>
<feature type="transmembrane region" description="Helical" evidence="2">
    <location>
        <begin position="117"/>
        <end position="137"/>
    </location>
</feature>
<feature type="transmembrane region" description="Helical" evidence="2">
    <location>
        <begin position="143"/>
        <end position="165"/>
    </location>
</feature>
<name>A0A6C0DM24_9ZZZZ</name>
<sequence length="422" mass="49095">MAKKKVFKTGGIYDGDPNTGFLLGERLKNYKKSEIELIKKQYDKILENLEKEIGNTTNSIEKQKIFEFENKKQLSKEDQFQKTNETKINIANSKLNKDYINLIVKFLFKTIDIFKSLLYGAYKLFITFINTFIKFFNIGEGSVARFILFVIMMVMILGGIAYGIISLTSLSKNMKNNDAVVKDIIHKDNDDYLKSPVVDTSYLSYIYNWFANLIPDTYKYQVNNAKNSIHYIMTGSNQYDIYATPRPDNKDDGRCDNIFHINFSSNVDPYKPDSTYSILKPNNIKLEYNYNYNTDYQFIGKFAENYFTTNSNYIIDIPITTENGKYILGDNSLIAKKNDQYIFKSVPNKKYIINKDISGSYLNGIYNIKSIIDNIKDKYKPSDLLYNFKSNIKNINDKTTKNSMIYNFKNNIDKINSNYLII</sequence>
<keyword evidence="2" id="KW-1133">Transmembrane helix</keyword>
<protein>
    <submittedName>
        <fullName evidence="3">Uncharacterized protein</fullName>
    </submittedName>
</protein>
<evidence type="ECO:0000256" key="2">
    <source>
        <dbReference type="SAM" id="Phobius"/>
    </source>
</evidence>
<keyword evidence="2" id="KW-0812">Transmembrane</keyword>
<evidence type="ECO:0000313" key="3">
    <source>
        <dbReference type="EMBL" id="QHT17633.1"/>
    </source>
</evidence>
<proteinExistence type="predicted"/>
<feature type="coiled-coil region" evidence="1">
    <location>
        <begin position="32"/>
        <end position="59"/>
    </location>
</feature>
<dbReference type="AlphaFoldDB" id="A0A6C0DM24"/>
<organism evidence="3">
    <name type="scientific">viral metagenome</name>
    <dbReference type="NCBI Taxonomy" id="1070528"/>
    <lineage>
        <taxon>unclassified sequences</taxon>
        <taxon>metagenomes</taxon>
        <taxon>organismal metagenomes</taxon>
    </lineage>
</organism>
<dbReference type="EMBL" id="MN739643">
    <property type="protein sequence ID" value="QHT17633.1"/>
    <property type="molecule type" value="Genomic_DNA"/>
</dbReference>
<accession>A0A6C0DM24</accession>
<evidence type="ECO:0000256" key="1">
    <source>
        <dbReference type="SAM" id="Coils"/>
    </source>
</evidence>
<reference evidence="3" key="1">
    <citation type="journal article" date="2020" name="Nature">
        <title>Giant virus diversity and host interactions through global metagenomics.</title>
        <authorList>
            <person name="Schulz F."/>
            <person name="Roux S."/>
            <person name="Paez-Espino D."/>
            <person name="Jungbluth S."/>
            <person name="Walsh D.A."/>
            <person name="Denef V.J."/>
            <person name="McMahon K.D."/>
            <person name="Konstantinidis K.T."/>
            <person name="Eloe-Fadrosh E.A."/>
            <person name="Kyrpides N.C."/>
            <person name="Woyke T."/>
        </authorList>
    </citation>
    <scope>NUCLEOTIDE SEQUENCE</scope>
    <source>
        <strain evidence="3">GVMAG-M-3300023174-30</strain>
    </source>
</reference>
<keyword evidence="1" id="KW-0175">Coiled coil</keyword>